<keyword evidence="3" id="KW-1185">Reference proteome</keyword>
<dbReference type="HOGENOM" id="CLU_044732_0_0_1"/>
<evidence type="ECO:0000313" key="3">
    <source>
        <dbReference type="Proteomes" id="UP000001056"/>
    </source>
</evidence>
<dbReference type="GeneID" id="4395610"/>
<accession>Q2GT24</accession>
<dbReference type="AlphaFoldDB" id="Q2GT24"/>
<feature type="region of interest" description="Disordered" evidence="1">
    <location>
        <begin position="104"/>
        <end position="125"/>
    </location>
</feature>
<dbReference type="EMBL" id="CH408034">
    <property type="protein sequence ID" value="EAQ84866.1"/>
    <property type="molecule type" value="Genomic_DNA"/>
</dbReference>
<evidence type="ECO:0000313" key="2">
    <source>
        <dbReference type="EMBL" id="EAQ84866.1"/>
    </source>
</evidence>
<dbReference type="VEuPathDB" id="FungiDB:CHGG_08880"/>
<feature type="compositionally biased region" description="Polar residues" evidence="1">
    <location>
        <begin position="197"/>
        <end position="209"/>
    </location>
</feature>
<dbReference type="RefSeq" id="XP_001226807.1">
    <property type="nucleotide sequence ID" value="XM_001226806.1"/>
</dbReference>
<name>Q2GT24_CHAGB</name>
<sequence>MSCPPPRPRLRDLNCETDIMTTAWIVNQLRQCSSNIARAIVDADGVVKQLWIPKQLRKGSAEEELLEQEYKEYPGFKMSMGQQMSEQELREQLQLAEKIIALRKEKKRESEASPARRSTTPSKRQRRCWTPFALLPEHAKFTEVCKRCKTTLLLDLVSDDDSDHGISANSALTPVSPVAIPPAQPSQSVQPTQSTPDITTTPRPSQAGQALTGFNKAHSTALAERNSPNPNVKPVQPSPVVISITLEVFAVDVDVVTIGGQETRRWTEVGSISSCLPVQVPLDQHFANHEHIIRYLLDNACRAKKFAPSEFRFIGKLSAGKNKKVSEVTSLDPERPVTFRDLHNATTNRGNVKPDENVSLYLFKEKLYPVVREEREDLAVKKTAKRARSDTQGLTAIASSSKLVGGLSVLSKKARLEQDKVTKKDQEERVKEEPETSESEANDDKLIGTIKDDLTGRSLMRKTWRNVAEYNLIPVVACEVD</sequence>
<dbReference type="InParanoid" id="Q2GT24"/>
<feature type="compositionally biased region" description="Basic and acidic residues" evidence="1">
    <location>
        <begin position="417"/>
        <end position="434"/>
    </location>
</feature>
<feature type="region of interest" description="Disordered" evidence="1">
    <location>
        <begin position="417"/>
        <end position="446"/>
    </location>
</feature>
<dbReference type="Proteomes" id="UP000001056">
    <property type="component" value="Unassembled WGS sequence"/>
</dbReference>
<evidence type="ECO:0000256" key="1">
    <source>
        <dbReference type="SAM" id="MobiDB-lite"/>
    </source>
</evidence>
<proteinExistence type="predicted"/>
<reference evidence="3" key="1">
    <citation type="journal article" date="2015" name="Genome Announc.">
        <title>Draft genome sequence of the cellulolytic fungus Chaetomium globosum.</title>
        <authorList>
            <person name="Cuomo C.A."/>
            <person name="Untereiner W.A."/>
            <person name="Ma L.-J."/>
            <person name="Grabherr M."/>
            <person name="Birren B.W."/>
        </authorList>
    </citation>
    <scope>NUCLEOTIDE SEQUENCE [LARGE SCALE GENOMIC DNA]</scope>
    <source>
        <strain evidence="3">ATCC 6205 / CBS 148.51 / DSM 1962 / NBRC 6347 / NRRL 1970</strain>
    </source>
</reference>
<organism evidence="2 3">
    <name type="scientific">Chaetomium globosum (strain ATCC 6205 / CBS 148.51 / DSM 1962 / NBRC 6347 / NRRL 1970)</name>
    <name type="common">Soil fungus</name>
    <dbReference type="NCBI Taxonomy" id="306901"/>
    <lineage>
        <taxon>Eukaryota</taxon>
        <taxon>Fungi</taxon>
        <taxon>Dikarya</taxon>
        <taxon>Ascomycota</taxon>
        <taxon>Pezizomycotina</taxon>
        <taxon>Sordariomycetes</taxon>
        <taxon>Sordariomycetidae</taxon>
        <taxon>Sordariales</taxon>
        <taxon>Chaetomiaceae</taxon>
        <taxon>Chaetomium</taxon>
    </lineage>
</organism>
<protein>
    <submittedName>
        <fullName evidence="2">Uncharacterized protein</fullName>
    </submittedName>
</protein>
<gene>
    <name evidence="2" type="ORF">CHGG_08880</name>
</gene>
<feature type="region of interest" description="Disordered" evidence="1">
    <location>
        <begin position="168"/>
        <end position="210"/>
    </location>
</feature>
<feature type="compositionally biased region" description="Low complexity" evidence="1">
    <location>
        <begin position="185"/>
        <end position="196"/>
    </location>
</feature>